<proteinExistence type="predicted"/>
<protein>
    <submittedName>
        <fullName evidence="1">Uncharacterized protein</fullName>
    </submittedName>
</protein>
<sequence length="115" mass="13500">MNEVDEKYHDLARDALFKSLHDCQLQDDVSLNVEKSEILKAFDYSGSILRSNSGDDRYRLMAETVFETCIRLARCLFFPMEARTIVLRGKQYSITAEQQLEVLRRNLKELEQYES</sequence>
<dbReference type="EMBL" id="PIPI01000006">
    <property type="protein sequence ID" value="RUO19245.1"/>
    <property type="molecule type" value="Genomic_DNA"/>
</dbReference>
<dbReference type="AlphaFoldDB" id="A0A432VSB0"/>
<dbReference type="Proteomes" id="UP000288212">
    <property type="component" value="Unassembled WGS sequence"/>
</dbReference>
<evidence type="ECO:0000313" key="1">
    <source>
        <dbReference type="EMBL" id="RUO19245.1"/>
    </source>
</evidence>
<accession>A0A432VSB0</accession>
<reference evidence="1 2" key="1">
    <citation type="journal article" date="2011" name="Front. Microbiol.">
        <title>Genomic signatures of strain selection and enhancement in Bacillus atrophaeus var. globigii, a historical biowarfare simulant.</title>
        <authorList>
            <person name="Gibbons H.S."/>
            <person name="Broomall S.M."/>
            <person name="McNew L.A."/>
            <person name="Daligault H."/>
            <person name="Chapman C."/>
            <person name="Bruce D."/>
            <person name="Karavis M."/>
            <person name="Krepps M."/>
            <person name="McGregor P.A."/>
            <person name="Hong C."/>
            <person name="Park K.H."/>
            <person name="Akmal A."/>
            <person name="Feldman A."/>
            <person name="Lin J.S."/>
            <person name="Chang W.E."/>
            <person name="Higgs B.W."/>
            <person name="Demirev P."/>
            <person name="Lindquist J."/>
            <person name="Liem A."/>
            <person name="Fochler E."/>
            <person name="Read T.D."/>
            <person name="Tapia R."/>
            <person name="Johnson S."/>
            <person name="Bishop-Lilly K.A."/>
            <person name="Detter C."/>
            <person name="Han C."/>
            <person name="Sozhamannan S."/>
            <person name="Rosenzweig C.N."/>
            <person name="Skowronski E.W."/>
        </authorList>
    </citation>
    <scope>NUCLEOTIDE SEQUENCE [LARGE SCALE GENOMIC DNA]</scope>
    <source>
        <strain evidence="1 2">AK5</strain>
    </source>
</reference>
<comment type="caution">
    <text evidence="1">The sequence shown here is derived from an EMBL/GenBank/DDBJ whole genome shotgun (WGS) entry which is preliminary data.</text>
</comment>
<keyword evidence="2" id="KW-1185">Reference proteome</keyword>
<evidence type="ECO:0000313" key="2">
    <source>
        <dbReference type="Proteomes" id="UP000288212"/>
    </source>
</evidence>
<name>A0A432VSB0_9GAMM</name>
<gene>
    <name evidence="1" type="ORF">CWE06_09435</name>
</gene>
<organism evidence="1 2">
    <name type="scientific">Aliidiomarina haloalkalitolerans</name>
    <dbReference type="NCBI Taxonomy" id="859059"/>
    <lineage>
        <taxon>Bacteria</taxon>
        <taxon>Pseudomonadati</taxon>
        <taxon>Pseudomonadota</taxon>
        <taxon>Gammaproteobacteria</taxon>
        <taxon>Alteromonadales</taxon>
        <taxon>Idiomarinaceae</taxon>
        <taxon>Aliidiomarina</taxon>
    </lineage>
</organism>